<evidence type="ECO:0000313" key="2">
    <source>
        <dbReference type="EMBL" id="GIQ70900.1"/>
    </source>
</evidence>
<evidence type="ECO:0000256" key="1">
    <source>
        <dbReference type="SAM" id="Coils"/>
    </source>
</evidence>
<reference evidence="2" key="1">
    <citation type="submission" date="2021-04" db="EMBL/GenBank/DDBJ databases">
        <title>Draft genome sequence of Xylanibacillus composti strain K13.</title>
        <authorList>
            <person name="Uke A."/>
            <person name="Chhe C."/>
            <person name="Baramee S."/>
            <person name="Kosugi A."/>
        </authorList>
    </citation>
    <scope>NUCLEOTIDE SEQUENCE</scope>
    <source>
        <strain evidence="2">K13</strain>
    </source>
</reference>
<protein>
    <recommendedName>
        <fullName evidence="4">DUF2313 domain-containing protein</fullName>
    </recommendedName>
</protein>
<keyword evidence="3" id="KW-1185">Reference proteome</keyword>
<gene>
    <name evidence="2" type="ORF">XYCOK13_37240</name>
</gene>
<comment type="caution">
    <text evidence="2">The sequence shown here is derived from an EMBL/GenBank/DDBJ whole genome shotgun (WGS) entry which is preliminary data.</text>
</comment>
<dbReference type="AlphaFoldDB" id="A0A8J4H6Y4"/>
<dbReference type="EMBL" id="BOVK01000062">
    <property type="protein sequence ID" value="GIQ70900.1"/>
    <property type="molecule type" value="Genomic_DNA"/>
</dbReference>
<dbReference type="Proteomes" id="UP000677918">
    <property type="component" value="Unassembled WGS sequence"/>
</dbReference>
<dbReference type="Pfam" id="PF10076">
    <property type="entry name" value="Phage_Mu_Gp48"/>
    <property type="match status" value="1"/>
</dbReference>
<organism evidence="2 3">
    <name type="scientific">Xylanibacillus composti</name>
    <dbReference type="NCBI Taxonomy" id="1572762"/>
    <lineage>
        <taxon>Bacteria</taxon>
        <taxon>Bacillati</taxon>
        <taxon>Bacillota</taxon>
        <taxon>Bacilli</taxon>
        <taxon>Bacillales</taxon>
        <taxon>Paenibacillaceae</taxon>
        <taxon>Xylanibacillus</taxon>
    </lineage>
</organism>
<feature type="coiled-coil region" evidence="1">
    <location>
        <begin position="19"/>
        <end position="46"/>
    </location>
</feature>
<evidence type="ECO:0008006" key="4">
    <source>
        <dbReference type="Google" id="ProtNLM"/>
    </source>
</evidence>
<dbReference type="InterPro" id="IPR018755">
    <property type="entry name" value="Phage_Mu_Gp48"/>
</dbReference>
<dbReference type="RefSeq" id="WP_244865259.1">
    <property type="nucleotide sequence ID" value="NZ_BOVK01000062.1"/>
</dbReference>
<name>A0A8J4H6Y4_9BACL</name>
<keyword evidence="1" id="KW-0175">Coiled coil</keyword>
<evidence type="ECO:0000313" key="3">
    <source>
        <dbReference type="Proteomes" id="UP000677918"/>
    </source>
</evidence>
<proteinExistence type="predicted"/>
<accession>A0A8J4H6Y4</accession>
<sequence length="186" mass="21247">MRNLRQAMSDYMPPYYREVREAEQLLDREAAELNGLNAAIRDVLNQLFVDTATWGLAHWERICGIPVDVAKPRNQRRSVIKSKLRGVGTVTVSLVKAVAEAYDNGEVDVTEDPANFSVTITFISNHGVPENLDDIRRALREIVPAHLAIHFEFTFMTYEALDSYSLTWADVDAKELTWADWETYKQ</sequence>